<proteinExistence type="predicted"/>
<dbReference type="Pfam" id="PF00875">
    <property type="entry name" value="DNA_photolyase"/>
    <property type="match status" value="1"/>
</dbReference>
<evidence type="ECO:0000259" key="1">
    <source>
        <dbReference type="PROSITE" id="PS51645"/>
    </source>
</evidence>
<dbReference type="SUPFAM" id="SSF52425">
    <property type="entry name" value="Cryptochrome/photolyase, N-terminal domain"/>
    <property type="match status" value="1"/>
</dbReference>
<protein>
    <recommendedName>
        <fullName evidence="1">Photolyase/cryptochrome alpha/beta domain-containing protein</fullName>
    </recommendedName>
</protein>
<dbReference type="InterPro" id="IPR029058">
    <property type="entry name" value="AB_hydrolase_fold"/>
</dbReference>
<sequence length="752" mass="85094">MALLVSPRVLSFSSTSSSYCSSRDTRRRFFSVAAMATSERRERTKKEESRVAVVWFKHDLRIDDHLGLVAASQYQRVVPLYVFDHRILSRFSDEMLELVLFALEDLRKLLKDQGSNLMVRFGSAENVILELVKEVKATNIFAEEEVEYTLRRMIDIVEDTLSTTVPFPQGSPQIVLWQTPFYDFKNLKELPASYRDFRKLQLPVTSLLEPPILPGVHVELDWGTVPSFDDVKRYMNGNPCKSNERWTLIKEASAKTILRKGHISRFETPNDLIEGLEVSNSGESNGANLNSNQTQRKILENSVFVSREGNLVGGGTDVVLNALAAYLRYLEGTTRNDWQEYYSSFGLARLYDRVHEKLRNAEDRSGASFGALFGSALCLGIISRRRIYYEAIKYERERNAGFLSPFGYSAATVAAAADTVCSMEWYWRMALKSQKSNEGSYSVRIWKWNGYLIQYSVVGHEGPAILLVHGFGAFMEHYRDNMYGIADGGNRVWAITLLGFGKSEKPNIMYTELMWAELLRDFIIDVVGEPAHLVGNSIGGYFVALVAGLWPALVKSVVLINTAGSVIQGYSSVPVTELFIVFKFLYINAQAGIDVCNMFQERRISGVAWLGGRLLLLYLRLRVGNLVKNCYPANTQRADDWLIDEMIRASNDPGVLVVLESVFNFNLSIPLNQLLEIFEGKVLIIQGMRDPISNSELKLSMLREHCSGVVVRELDAGHCPHDERPEEVNFIIREWIVTSERNLHSLLLKASI</sequence>
<dbReference type="InterPro" id="IPR006050">
    <property type="entry name" value="DNA_photolyase_N"/>
</dbReference>
<dbReference type="PANTHER" id="PTHR47832:SF1">
    <property type="entry name" value="DNA PHOTOLYASE"/>
    <property type="match status" value="1"/>
</dbReference>
<dbReference type="Pfam" id="PF12697">
    <property type="entry name" value="Abhydrolase_6"/>
    <property type="match status" value="1"/>
</dbReference>
<evidence type="ECO:0000313" key="3">
    <source>
        <dbReference type="Proteomes" id="UP000655225"/>
    </source>
</evidence>
<dbReference type="AlphaFoldDB" id="A0A834YHW8"/>
<gene>
    <name evidence="2" type="ORF">HHK36_028723</name>
</gene>
<dbReference type="EMBL" id="JABCRI010000022">
    <property type="protein sequence ID" value="KAF8379290.1"/>
    <property type="molecule type" value="Genomic_DNA"/>
</dbReference>
<dbReference type="OrthoDB" id="408373at2759"/>
<evidence type="ECO:0000313" key="2">
    <source>
        <dbReference type="EMBL" id="KAF8379290.1"/>
    </source>
</evidence>
<dbReference type="Proteomes" id="UP000655225">
    <property type="component" value="Unassembled WGS sequence"/>
</dbReference>
<dbReference type="Gene3D" id="3.40.50.1820">
    <property type="entry name" value="alpha/beta hydrolase"/>
    <property type="match status" value="1"/>
</dbReference>
<dbReference type="PROSITE" id="PS51645">
    <property type="entry name" value="PHR_CRY_ALPHA_BETA"/>
    <property type="match status" value="1"/>
</dbReference>
<reference evidence="2 3" key="1">
    <citation type="submission" date="2020-04" db="EMBL/GenBank/DDBJ databases">
        <title>Plant Genome Project.</title>
        <authorList>
            <person name="Zhang R.-G."/>
        </authorList>
    </citation>
    <scope>NUCLEOTIDE SEQUENCE [LARGE SCALE GENOMIC DNA]</scope>
    <source>
        <strain evidence="2">YNK0</strain>
        <tissue evidence="2">Leaf</tissue>
    </source>
</reference>
<feature type="domain" description="Photolyase/cryptochrome alpha/beta" evidence="1">
    <location>
        <begin position="50"/>
        <end position="173"/>
    </location>
</feature>
<dbReference type="PANTHER" id="PTHR47832">
    <property type="entry name" value="DNA PHOTOLYASE"/>
    <property type="match status" value="1"/>
</dbReference>
<dbReference type="InterPro" id="IPR000073">
    <property type="entry name" value="AB_hydrolase_1"/>
</dbReference>
<comment type="caution">
    <text evidence="2">The sequence shown here is derived from an EMBL/GenBank/DDBJ whole genome shotgun (WGS) entry which is preliminary data.</text>
</comment>
<name>A0A834YHW8_TETSI</name>
<dbReference type="InterPro" id="IPR014729">
    <property type="entry name" value="Rossmann-like_a/b/a_fold"/>
</dbReference>
<dbReference type="SUPFAM" id="SSF53474">
    <property type="entry name" value="alpha/beta-Hydrolases"/>
    <property type="match status" value="1"/>
</dbReference>
<dbReference type="Gene3D" id="3.40.50.620">
    <property type="entry name" value="HUPs"/>
    <property type="match status" value="1"/>
</dbReference>
<dbReference type="InterPro" id="IPR036155">
    <property type="entry name" value="Crypto/Photolyase_N_sf"/>
</dbReference>
<keyword evidence="3" id="KW-1185">Reference proteome</keyword>
<dbReference type="OMA" id="MLKEHCA"/>
<organism evidence="2 3">
    <name type="scientific">Tetracentron sinense</name>
    <name type="common">Spur-leaf</name>
    <dbReference type="NCBI Taxonomy" id="13715"/>
    <lineage>
        <taxon>Eukaryota</taxon>
        <taxon>Viridiplantae</taxon>
        <taxon>Streptophyta</taxon>
        <taxon>Embryophyta</taxon>
        <taxon>Tracheophyta</taxon>
        <taxon>Spermatophyta</taxon>
        <taxon>Magnoliopsida</taxon>
        <taxon>Trochodendrales</taxon>
        <taxon>Trochodendraceae</taxon>
        <taxon>Tetracentron</taxon>
    </lineage>
</organism>
<accession>A0A834YHW8</accession>